<dbReference type="STRING" id="9305.ENSSHAP00000009427"/>
<keyword evidence="5" id="KW-1015">Disulfide bond</keyword>
<dbReference type="Proteomes" id="UP000007648">
    <property type="component" value="Unassembled WGS sequence"/>
</dbReference>
<name>G3W1X2_SARHA</name>
<evidence type="ECO:0000256" key="3">
    <source>
        <dbReference type="ARBA" id="ARBA00022525"/>
    </source>
</evidence>
<evidence type="ECO:0000313" key="6">
    <source>
        <dbReference type="Ensembl" id="ENSSHAP00000009427.1"/>
    </source>
</evidence>
<evidence type="ECO:0000256" key="2">
    <source>
        <dbReference type="ARBA" id="ARBA00005320"/>
    </source>
</evidence>
<evidence type="ECO:0008006" key="8">
    <source>
        <dbReference type="Google" id="ProtNLM"/>
    </source>
</evidence>
<comment type="similarity">
    <text evidence="2">Belongs to the cathelicidin family.</text>
</comment>
<dbReference type="InterPro" id="IPR001894">
    <property type="entry name" value="Cathelicidin-like"/>
</dbReference>
<dbReference type="AlphaFoldDB" id="G3W1X2"/>
<organism evidence="6 7">
    <name type="scientific">Sarcophilus harrisii</name>
    <name type="common">Tasmanian devil</name>
    <name type="synonym">Sarcophilus laniarius</name>
    <dbReference type="NCBI Taxonomy" id="9305"/>
    <lineage>
        <taxon>Eukaryota</taxon>
        <taxon>Metazoa</taxon>
        <taxon>Chordata</taxon>
        <taxon>Craniata</taxon>
        <taxon>Vertebrata</taxon>
        <taxon>Euteleostomi</taxon>
        <taxon>Mammalia</taxon>
        <taxon>Metatheria</taxon>
        <taxon>Dasyuromorphia</taxon>
        <taxon>Dasyuridae</taxon>
        <taxon>Sarcophilus</taxon>
    </lineage>
</organism>
<comment type="subcellular location">
    <subcellularLocation>
        <location evidence="1">Secreted</location>
    </subcellularLocation>
</comment>
<sequence length="135" mass="15514">MLQFWLHASLIRTLNEGSKYRVVESSVSTPDLPIVLSLKFIIRETECLFSEQRDAETCAFRDNGLEKECTANFASLSRFGLHSVECNDIGSNNNQDRSKRSTSDGIIDTRSLPPRIRHIYEQAKYDIIRRILSNF</sequence>
<dbReference type="OMA" id="DGLERDC"/>
<evidence type="ECO:0000256" key="1">
    <source>
        <dbReference type="ARBA" id="ARBA00004613"/>
    </source>
</evidence>
<accession>G3W1X2</accession>
<dbReference type="GO" id="GO:0005615">
    <property type="term" value="C:extracellular space"/>
    <property type="evidence" value="ECO:0007669"/>
    <property type="project" value="TreeGrafter"/>
</dbReference>
<dbReference type="InParanoid" id="G3W1X2"/>
<dbReference type="SUPFAM" id="SSF54403">
    <property type="entry name" value="Cystatin/monellin"/>
    <property type="match status" value="1"/>
</dbReference>
<dbReference type="GO" id="GO:0006952">
    <property type="term" value="P:defense response"/>
    <property type="evidence" value="ECO:0007669"/>
    <property type="project" value="InterPro"/>
</dbReference>
<dbReference type="PANTHER" id="PTHR10206:SF4">
    <property type="entry name" value="NEUTROPHILIC GRANULE PROTEIN"/>
    <property type="match status" value="1"/>
</dbReference>
<dbReference type="HOGENOM" id="CLU_1885139_0_0_1"/>
<reference evidence="6" key="3">
    <citation type="submission" date="2025-09" db="UniProtKB">
        <authorList>
            <consortium name="Ensembl"/>
        </authorList>
    </citation>
    <scope>IDENTIFICATION</scope>
</reference>
<dbReference type="GeneTree" id="ENSGT00950000186385"/>
<evidence type="ECO:0000256" key="4">
    <source>
        <dbReference type="ARBA" id="ARBA00022729"/>
    </source>
</evidence>
<dbReference type="Pfam" id="PF00666">
    <property type="entry name" value="Cathelicidins"/>
    <property type="match status" value="1"/>
</dbReference>
<gene>
    <name evidence="6" type="primary">LOC105749565</name>
</gene>
<keyword evidence="7" id="KW-1185">Reference proteome</keyword>
<dbReference type="Ensembl" id="ENSSHAT00000009509.2">
    <property type="protein sequence ID" value="ENSSHAP00000009427.1"/>
    <property type="gene ID" value="ENSSHAG00000008157.2"/>
</dbReference>
<dbReference type="eggNOG" id="ENOG502SU6N">
    <property type="taxonomic scope" value="Eukaryota"/>
</dbReference>
<keyword evidence="3" id="KW-0964">Secreted</keyword>
<dbReference type="Gene3D" id="3.10.450.10">
    <property type="match status" value="1"/>
</dbReference>
<keyword evidence="4" id="KW-0732">Signal</keyword>
<dbReference type="InterPro" id="IPR046350">
    <property type="entry name" value="Cystatin_sf"/>
</dbReference>
<proteinExistence type="inferred from homology"/>
<reference evidence="6 7" key="1">
    <citation type="journal article" date="2011" name="Proc. Natl. Acad. Sci. U.S.A.">
        <title>Genetic diversity and population structure of the endangered marsupial Sarcophilus harrisii (Tasmanian devil).</title>
        <authorList>
            <person name="Miller W."/>
            <person name="Hayes V.M."/>
            <person name="Ratan A."/>
            <person name="Petersen D.C."/>
            <person name="Wittekindt N.E."/>
            <person name="Miller J."/>
            <person name="Walenz B."/>
            <person name="Knight J."/>
            <person name="Qi J."/>
            <person name="Zhao F."/>
            <person name="Wang Q."/>
            <person name="Bedoya-Reina O.C."/>
            <person name="Katiyar N."/>
            <person name="Tomsho L.P."/>
            <person name="Kasson L.M."/>
            <person name="Hardie R.A."/>
            <person name="Woodbridge P."/>
            <person name="Tindall E.A."/>
            <person name="Bertelsen M.F."/>
            <person name="Dixon D."/>
            <person name="Pyecroft S."/>
            <person name="Helgen K.M."/>
            <person name="Lesk A.M."/>
            <person name="Pringle T.H."/>
            <person name="Patterson N."/>
            <person name="Zhang Y."/>
            <person name="Kreiss A."/>
            <person name="Woods G.M."/>
            <person name="Jones M.E."/>
            <person name="Schuster S.C."/>
        </authorList>
    </citation>
    <scope>NUCLEOTIDE SEQUENCE [LARGE SCALE GENOMIC DNA]</scope>
</reference>
<reference evidence="6" key="2">
    <citation type="submission" date="2025-08" db="UniProtKB">
        <authorList>
            <consortium name="Ensembl"/>
        </authorList>
    </citation>
    <scope>IDENTIFICATION</scope>
</reference>
<evidence type="ECO:0000256" key="5">
    <source>
        <dbReference type="ARBA" id="ARBA00023157"/>
    </source>
</evidence>
<protein>
    <recommendedName>
        <fullName evidence="8">Secreted phosphoprotein 24</fullName>
    </recommendedName>
</protein>
<evidence type="ECO:0000313" key="7">
    <source>
        <dbReference type="Proteomes" id="UP000007648"/>
    </source>
</evidence>
<dbReference type="PANTHER" id="PTHR10206">
    <property type="entry name" value="CATHELICIDIN"/>
    <property type="match status" value="1"/>
</dbReference>